<proteinExistence type="inferred from homology"/>
<evidence type="ECO:0000256" key="4">
    <source>
        <dbReference type="ARBA" id="ARBA00022840"/>
    </source>
</evidence>
<sequence>MPPRSLRLTWGSGIPPPPPDRLTTPEHERVTMPEALMTVDALRAGYGDMIAVWDMSLQAKPGRVTALVGRNGAGKSTFLNAVAGLLPIRAGTIKLSGEDVTRLPAHQRASHGLALVPEGKRIFRAMTVRENLTIGQFNARHKGSEGQAIIAEMFDRFPALGDRPDALAGSLSGGQQQMLSIAQALSSRPSVLCLDEPSSGLAPVIVDEVFEIVRDLRAEGYAIVLVEQQVEAVLDGLADDVVIIDQGRQVLADEASNVTVDQIIQATLHGVDRRP</sequence>
<dbReference type="InterPro" id="IPR003439">
    <property type="entry name" value="ABC_transporter-like_ATP-bd"/>
</dbReference>
<dbReference type="AlphaFoldDB" id="A0A2T8F4H8"/>
<evidence type="ECO:0000256" key="1">
    <source>
        <dbReference type="ARBA" id="ARBA00005417"/>
    </source>
</evidence>
<keyword evidence="5" id="KW-0029">Amino-acid transport</keyword>
<evidence type="ECO:0000259" key="7">
    <source>
        <dbReference type="PROSITE" id="PS50893"/>
    </source>
</evidence>
<dbReference type="Gene3D" id="3.40.50.300">
    <property type="entry name" value="P-loop containing nucleotide triphosphate hydrolases"/>
    <property type="match status" value="1"/>
</dbReference>
<keyword evidence="2" id="KW-0813">Transport</keyword>
<organism evidence="8 9">
    <name type="scientific">Nocardioides gansuensis</name>
    <dbReference type="NCBI Taxonomy" id="2138300"/>
    <lineage>
        <taxon>Bacteria</taxon>
        <taxon>Bacillati</taxon>
        <taxon>Actinomycetota</taxon>
        <taxon>Actinomycetes</taxon>
        <taxon>Propionibacteriales</taxon>
        <taxon>Nocardioidaceae</taxon>
        <taxon>Nocardioides</taxon>
    </lineage>
</organism>
<dbReference type="PROSITE" id="PS00211">
    <property type="entry name" value="ABC_TRANSPORTER_1"/>
    <property type="match status" value="1"/>
</dbReference>
<gene>
    <name evidence="8" type="primary">livF</name>
    <name evidence="8" type="ORF">DDE18_22220</name>
</gene>
<dbReference type="Proteomes" id="UP000246018">
    <property type="component" value="Unassembled WGS sequence"/>
</dbReference>
<evidence type="ECO:0000256" key="5">
    <source>
        <dbReference type="ARBA" id="ARBA00022970"/>
    </source>
</evidence>
<comment type="caution">
    <text evidence="8">The sequence shown here is derived from an EMBL/GenBank/DDBJ whole genome shotgun (WGS) entry which is preliminary data.</text>
</comment>
<reference evidence="8 9" key="1">
    <citation type="submission" date="2018-04" db="EMBL/GenBank/DDBJ databases">
        <title>Genome of Nocardioides gansuensis WSJ-1.</title>
        <authorList>
            <person name="Wu S."/>
            <person name="Wang G."/>
        </authorList>
    </citation>
    <scope>NUCLEOTIDE SEQUENCE [LARGE SCALE GENOMIC DNA]</scope>
    <source>
        <strain evidence="8 9">WSJ-1</strain>
    </source>
</reference>
<dbReference type="OrthoDB" id="9776369at2"/>
<dbReference type="PANTHER" id="PTHR43820:SF4">
    <property type="entry name" value="HIGH-AFFINITY BRANCHED-CHAIN AMINO ACID TRANSPORT ATP-BINDING PROTEIN LIVF"/>
    <property type="match status" value="1"/>
</dbReference>
<evidence type="ECO:0000313" key="8">
    <source>
        <dbReference type="EMBL" id="PVG80616.1"/>
    </source>
</evidence>
<dbReference type="SMART" id="SM00382">
    <property type="entry name" value="AAA"/>
    <property type="match status" value="1"/>
</dbReference>
<dbReference type="InterPro" id="IPR027417">
    <property type="entry name" value="P-loop_NTPase"/>
</dbReference>
<keyword evidence="3" id="KW-0547">Nucleotide-binding</keyword>
<keyword evidence="9" id="KW-1185">Reference proteome</keyword>
<dbReference type="GO" id="GO:0015807">
    <property type="term" value="P:L-amino acid transport"/>
    <property type="evidence" value="ECO:0007669"/>
    <property type="project" value="TreeGrafter"/>
</dbReference>
<dbReference type="Pfam" id="PF00005">
    <property type="entry name" value="ABC_tran"/>
    <property type="match status" value="1"/>
</dbReference>
<dbReference type="SUPFAM" id="SSF52540">
    <property type="entry name" value="P-loop containing nucleoside triphosphate hydrolases"/>
    <property type="match status" value="1"/>
</dbReference>
<evidence type="ECO:0000256" key="2">
    <source>
        <dbReference type="ARBA" id="ARBA00022448"/>
    </source>
</evidence>
<comment type="similarity">
    <text evidence="1">Belongs to the ABC transporter superfamily.</text>
</comment>
<dbReference type="EMBL" id="QDGZ01000018">
    <property type="protein sequence ID" value="PVG80616.1"/>
    <property type="molecule type" value="Genomic_DNA"/>
</dbReference>
<dbReference type="PANTHER" id="PTHR43820">
    <property type="entry name" value="HIGH-AFFINITY BRANCHED-CHAIN AMINO ACID TRANSPORT ATP-BINDING PROTEIN LIVF"/>
    <property type="match status" value="1"/>
</dbReference>
<evidence type="ECO:0000256" key="3">
    <source>
        <dbReference type="ARBA" id="ARBA00022741"/>
    </source>
</evidence>
<dbReference type="InterPro" id="IPR017871">
    <property type="entry name" value="ABC_transporter-like_CS"/>
</dbReference>
<accession>A0A2T8F4H8</accession>
<dbReference type="GO" id="GO:0005524">
    <property type="term" value="F:ATP binding"/>
    <property type="evidence" value="ECO:0007669"/>
    <property type="project" value="UniProtKB-KW"/>
</dbReference>
<feature type="domain" description="ABC transporter" evidence="7">
    <location>
        <begin position="36"/>
        <end position="271"/>
    </location>
</feature>
<keyword evidence="4 8" id="KW-0067">ATP-binding</keyword>
<dbReference type="PROSITE" id="PS50893">
    <property type="entry name" value="ABC_TRANSPORTER_2"/>
    <property type="match status" value="1"/>
</dbReference>
<dbReference type="CDD" id="cd03224">
    <property type="entry name" value="ABC_TM1139_LivF_branched"/>
    <property type="match status" value="1"/>
</dbReference>
<evidence type="ECO:0000256" key="6">
    <source>
        <dbReference type="SAM" id="MobiDB-lite"/>
    </source>
</evidence>
<dbReference type="GO" id="GO:0016887">
    <property type="term" value="F:ATP hydrolysis activity"/>
    <property type="evidence" value="ECO:0007669"/>
    <property type="project" value="InterPro"/>
</dbReference>
<dbReference type="InterPro" id="IPR052156">
    <property type="entry name" value="BCAA_Transport_ATP-bd_LivF"/>
</dbReference>
<dbReference type="GO" id="GO:0015658">
    <property type="term" value="F:branched-chain amino acid transmembrane transporter activity"/>
    <property type="evidence" value="ECO:0007669"/>
    <property type="project" value="TreeGrafter"/>
</dbReference>
<protein>
    <submittedName>
        <fullName evidence="8">Branched-chain amino acid ABC transporter ATP-binding protein</fullName>
    </submittedName>
</protein>
<feature type="region of interest" description="Disordered" evidence="6">
    <location>
        <begin position="1"/>
        <end position="25"/>
    </location>
</feature>
<evidence type="ECO:0000313" key="9">
    <source>
        <dbReference type="Proteomes" id="UP000246018"/>
    </source>
</evidence>
<name>A0A2T8F4H8_9ACTN</name>
<dbReference type="InterPro" id="IPR003593">
    <property type="entry name" value="AAA+_ATPase"/>
</dbReference>